<evidence type="ECO:0000256" key="1">
    <source>
        <dbReference type="SAM" id="MobiDB-lite"/>
    </source>
</evidence>
<organism evidence="2 3">
    <name type="scientific">Chionoecetes opilio</name>
    <name type="common">Atlantic snow crab</name>
    <name type="synonym">Cancer opilio</name>
    <dbReference type="NCBI Taxonomy" id="41210"/>
    <lineage>
        <taxon>Eukaryota</taxon>
        <taxon>Metazoa</taxon>
        <taxon>Ecdysozoa</taxon>
        <taxon>Arthropoda</taxon>
        <taxon>Crustacea</taxon>
        <taxon>Multicrustacea</taxon>
        <taxon>Malacostraca</taxon>
        <taxon>Eumalacostraca</taxon>
        <taxon>Eucarida</taxon>
        <taxon>Decapoda</taxon>
        <taxon>Pleocyemata</taxon>
        <taxon>Brachyura</taxon>
        <taxon>Eubrachyura</taxon>
        <taxon>Majoidea</taxon>
        <taxon>Majidae</taxon>
        <taxon>Chionoecetes</taxon>
    </lineage>
</organism>
<accession>A0A8J5CS21</accession>
<evidence type="ECO:0000313" key="3">
    <source>
        <dbReference type="Proteomes" id="UP000770661"/>
    </source>
</evidence>
<dbReference type="OrthoDB" id="983479at2759"/>
<feature type="compositionally biased region" description="Polar residues" evidence="1">
    <location>
        <begin position="158"/>
        <end position="190"/>
    </location>
</feature>
<comment type="caution">
    <text evidence="2">The sequence shown here is derived from an EMBL/GenBank/DDBJ whole genome shotgun (WGS) entry which is preliminary data.</text>
</comment>
<dbReference type="AlphaFoldDB" id="A0A8J5CS21"/>
<feature type="region of interest" description="Disordered" evidence="1">
    <location>
        <begin position="101"/>
        <end position="238"/>
    </location>
</feature>
<sequence length="238" mass="25784">MDNGDVSVGRGRLHNNIDDCEEDEELSCQKSGPVTLAQWPRQDGSRLAFGRLKAKLFETRLATHVRRAQLAITDSIKHAGWAVEHKVSEVSRRGWNEASRAWGSGGAGMGTLSLTGNSGGPHERSSLLLSPGEGYQRLDNNRSNDGWGDDTWTSDWGNNSQPNSPAQTKLDSTETSPNARVSKKNANNVTKKTRSSTKKEGNAEQELLVDVGGSGGGGGGKGHTWDNWDDDWEKVDAQ</sequence>
<dbReference type="Proteomes" id="UP000770661">
    <property type="component" value="Unassembled WGS sequence"/>
</dbReference>
<proteinExistence type="predicted"/>
<gene>
    <name evidence="2" type="ORF">GWK47_028390</name>
</gene>
<dbReference type="EMBL" id="JACEEZ010000232">
    <property type="protein sequence ID" value="KAG0730383.1"/>
    <property type="molecule type" value="Genomic_DNA"/>
</dbReference>
<protein>
    <submittedName>
        <fullName evidence="2">Uncharacterized protein</fullName>
    </submittedName>
</protein>
<feature type="compositionally biased region" description="Gly residues" evidence="1">
    <location>
        <begin position="212"/>
        <end position="222"/>
    </location>
</feature>
<evidence type="ECO:0000313" key="2">
    <source>
        <dbReference type="EMBL" id="KAG0730383.1"/>
    </source>
</evidence>
<name>A0A8J5CS21_CHIOP</name>
<feature type="compositionally biased region" description="Acidic residues" evidence="1">
    <location>
        <begin position="227"/>
        <end position="238"/>
    </location>
</feature>
<reference evidence="2" key="1">
    <citation type="submission" date="2020-07" db="EMBL/GenBank/DDBJ databases">
        <title>The High-quality genome of the commercially important snow crab, Chionoecetes opilio.</title>
        <authorList>
            <person name="Jeong J.-H."/>
            <person name="Ryu S."/>
        </authorList>
    </citation>
    <scope>NUCLEOTIDE SEQUENCE</scope>
    <source>
        <strain evidence="2">MADBK_172401_WGS</strain>
        <tissue evidence="2">Digestive gland</tissue>
    </source>
</reference>
<keyword evidence="3" id="KW-1185">Reference proteome</keyword>
<feature type="compositionally biased region" description="Low complexity" evidence="1">
    <location>
        <begin position="145"/>
        <end position="157"/>
    </location>
</feature>